<reference evidence="2 3" key="1">
    <citation type="submission" date="2015-07" db="EMBL/GenBank/DDBJ databases">
        <title>The genome of Eufriesea mexicana.</title>
        <authorList>
            <person name="Pan H."/>
            <person name="Kapheim K."/>
        </authorList>
    </citation>
    <scope>NUCLEOTIDE SEQUENCE [LARGE SCALE GENOMIC DNA]</scope>
    <source>
        <strain evidence="2">0111107269</strain>
        <tissue evidence="2">Whole body</tissue>
    </source>
</reference>
<sequence length="251" mass="27394">MVKASCSSNASCSDLALNIATAVGLKTPYAIDEVGSVALGPVILEAAISLPSPEHNLHLVQNKYLKLHDEATKRLWFLWPRESGVKATKCGCIGGCAFFGNNRNGPTFFKPSYHDFQDGINIAAYRINESGKEKGFGQSILHNGQLVFHTSPYNLQDVSLQDYPFTGVKVTATQDGSQTSKKGVERPRSVTDHNKEETNSTKLIAASASPFACSGERKLLDRRFSYTSMRSTLGLFQVYLNLGLADLVQLD</sequence>
<evidence type="ECO:0000256" key="1">
    <source>
        <dbReference type="SAM" id="MobiDB-lite"/>
    </source>
</evidence>
<dbReference type="EMBL" id="KQ763531">
    <property type="protein sequence ID" value="OAD55011.1"/>
    <property type="molecule type" value="Genomic_DNA"/>
</dbReference>
<dbReference type="GO" id="GO:0048488">
    <property type="term" value="P:synaptic vesicle endocytosis"/>
    <property type="evidence" value="ECO:0007669"/>
    <property type="project" value="TreeGrafter"/>
</dbReference>
<dbReference type="OrthoDB" id="10051416at2759"/>
<dbReference type="AlphaFoldDB" id="A0A310SKA2"/>
<dbReference type="Proteomes" id="UP000250275">
    <property type="component" value="Unassembled WGS sequence"/>
</dbReference>
<dbReference type="InterPro" id="IPR033616">
    <property type="entry name" value="BLTP1"/>
</dbReference>
<feature type="region of interest" description="Disordered" evidence="1">
    <location>
        <begin position="174"/>
        <end position="198"/>
    </location>
</feature>
<name>A0A310SKA2_9HYME</name>
<evidence type="ECO:0000313" key="2">
    <source>
        <dbReference type="EMBL" id="OAD55011.1"/>
    </source>
</evidence>
<protein>
    <submittedName>
        <fullName evidence="2">Uncharacterized protein</fullName>
    </submittedName>
</protein>
<dbReference type="PANTHER" id="PTHR31640:SF1">
    <property type="entry name" value="BRIDGE-LIKE LIPID TRANSFER PROTEIN FAMILY MEMBER 1"/>
    <property type="match status" value="1"/>
</dbReference>
<evidence type="ECO:0000313" key="3">
    <source>
        <dbReference type="Proteomes" id="UP000250275"/>
    </source>
</evidence>
<feature type="compositionally biased region" description="Basic and acidic residues" evidence="1">
    <location>
        <begin position="182"/>
        <end position="198"/>
    </location>
</feature>
<gene>
    <name evidence="2" type="ORF">WN48_05760</name>
</gene>
<dbReference type="GO" id="GO:0098793">
    <property type="term" value="C:presynapse"/>
    <property type="evidence" value="ECO:0007669"/>
    <property type="project" value="GOC"/>
</dbReference>
<proteinExistence type="predicted"/>
<dbReference type="PANTHER" id="PTHR31640">
    <property type="entry name" value="TRANSMEMBRANE PROTEIN KIAA1109"/>
    <property type="match status" value="1"/>
</dbReference>
<accession>A0A310SKA2</accession>
<keyword evidence="3" id="KW-1185">Reference proteome</keyword>
<organism evidence="2 3">
    <name type="scientific">Eufriesea mexicana</name>
    <dbReference type="NCBI Taxonomy" id="516756"/>
    <lineage>
        <taxon>Eukaryota</taxon>
        <taxon>Metazoa</taxon>
        <taxon>Ecdysozoa</taxon>
        <taxon>Arthropoda</taxon>
        <taxon>Hexapoda</taxon>
        <taxon>Insecta</taxon>
        <taxon>Pterygota</taxon>
        <taxon>Neoptera</taxon>
        <taxon>Endopterygota</taxon>
        <taxon>Hymenoptera</taxon>
        <taxon>Apocrita</taxon>
        <taxon>Aculeata</taxon>
        <taxon>Apoidea</taxon>
        <taxon>Anthophila</taxon>
        <taxon>Apidae</taxon>
        <taxon>Eufriesea</taxon>
    </lineage>
</organism>